<feature type="transmembrane region" description="Helical" evidence="1">
    <location>
        <begin position="86"/>
        <end position="107"/>
    </location>
</feature>
<proteinExistence type="predicted"/>
<comment type="caution">
    <text evidence="2">The sequence shown here is derived from an EMBL/GenBank/DDBJ whole genome shotgun (WGS) entry which is preliminary data.</text>
</comment>
<evidence type="ECO:0008006" key="3">
    <source>
        <dbReference type="Google" id="ProtNLM"/>
    </source>
</evidence>
<sequence>MMELVSQAWNALSAKWILSGMVFFFIGYTIAPWAYVKQIKILIAYPLWIAGKMEQWLEKNWPTAAFMVTIFFFNTVSLSIDLFSGLVPFLPVLLIIWTGLNIGIIAYHTLKGRFYFTSLINPVALLELPAAFITFSFALQYNLHLVNFAQAPDLPFQRYVYFFAVLVLPLLFLAAILEASIIRYTKPDSDNFEGRN</sequence>
<accession>A0A7V5PP68</accession>
<protein>
    <recommendedName>
        <fullName evidence="3">Stage II sporulation protein M</fullName>
    </recommendedName>
</protein>
<keyword evidence="1" id="KW-1133">Transmembrane helix</keyword>
<gene>
    <name evidence="2" type="ORF">ENJ89_03825</name>
</gene>
<dbReference type="Proteomes" id="UP000886124">
    <property type="component" value="Unassembled WGS sequence"/>
</dbReference>
<keyword evidence="1" id="KW-0472">Membrane</keyword>
<feature type="transmembrane region" description="Helical" evidence="1">
    <location>
        <begin position="159"/>
        <end position="177"/>
    </location>
</feature>
<name>A0A7V5PP68_CALAY</name>
<dbReference type="InterPro" id="IPR002798">
    <property type="entry name" value="SpoIIM-like"/>
</dbReference>
<feature type="transmembrane region" description="Helical" evidence="1">
    <location>
        <begin position="16"/>
        <end position="36"/>
    </location>
</feature>
<dbReference type="AlphaFoldDB" id="A0A7V5PP68"/>
<keyword evidence="1" id="KW-0812">Transmembrane</keyword>
<feature type="transmembrane region" description="Helical" evidence="1">
    <location>
        <begin position="61"/>
        <end position="80"/>
    </location>
</feature>
<dbReference type="EMBL" id="DROD01000256">
    <property type="protein sequence ID" value="HHJ52300.1"/>
    <property type="molecule type" value="Genomic_DNA"/>
</dbReference>
<feature type="transmembrane region" description="Helical" evidence="1">
    <location>
        <begin position="119"/>
        <end position="139"/>
    </location>
</feature>
<reference evidence="2" key="1">
    <citation type="journal article" date="2020" name="mSystems">
        <title>Genome- and Community-Level Interaction Insights into Carbon Utilization and Element Cycling Functions of Hydrothermarchaeota in Hydrothermal Sediment.</title>
        <authorList>
            <person name="Zhou Z."/>
            <person name="Liu Y."/>
            <person name="Xu W."/>
            <person name="Pan J."/>
            <person name="Luo Z.H."/>
            <person name="Li M."/>
        </authorList>
    </citation>
    <scope>NUCLEOTIDE SEQUENCE [LARGE SCALE GENOMIC DNA]</scope>
    <source>
        <strain evidence="2">HyVt-527</strain>
    </source>
</reference>
<evidence type="ECO:0000256" key="1">
    <source>
        <dbReference type="SAM" id="Phobius"/>
    </source>
</evidence>
<evidence type="ECO:0000313" key="2">
    <source>
        <dbReference type="EMBL" id="HHJ52300.1"/>
    </source>
</evidence>
<dbReference type="Pfam" id="PF01944">
    <property type="entry name" value="SpoIIM"/>
    <property type="match status" value="1"/>
</dbReference>
<organism evidence="2">
    <name type="scientific">Caldithrix abyssi</name>
    <dbReference type="NCBI Taxonomy" id="187145"/>
    <lineage>
        <taxon>Bacteria</taxon>
        <taxon>Pseudomonadati</taxon>
        <taxon>Calditrichota</taxon>
        <taxon>Calditrichia</taxon>
        <taxon>Calditrichales</taxon>
        <taxon>Calditrichaceae</taxon>
        <taxon>Caldithrix</taxon>
    </lineage>
</organism>